<proteinExistence type="inferred from homology"/>
<evidence type="ECO:0000313" key="10">
    <source>
        <dbReference type="EMBL" id="KAJ9138232.1"/>
    </source>
</evidence>
<sequence>MLTSEKLPLVEGLPVGGRPAPQSCSSSSRTVRRCAVLLASALCLSAASYNLMRSVTRVIPGHQSPALADQCPQVAPLTPSQRTSALSEMDSYFDTVKFRNETVARMAGAIQIPSQSYDDMGPIGEDPRWDVMYDVAAYLEKTFPLVHSTLTLEKVNTHGLLYTWQGSDASLKPTVLMAHQDVVPVAEATVGQWTHPPFSGAYDGKYVWGRGASDCKNSLIGIFEAVELLIDAGFEPKRTTVLSFGFDEEVSGPQGAGHLAPFLLERYGKDGAAVIVDEGGSSYSGWGTVFAAPGVGEKGYIDVDIIVRMPGGHSSVPPDHNGIGVMSELITLIEANRYEPHFTEENPFLGLMQCGAAHSPDFPKKLEKLLPSWKEAPDGHKDELALETAKLGPAVKYLFTTSVAVDIIGGGVKVNALPERTKATVNHRVNVGSHPSVVQDRLTLLAGKIADKYNLTLNAFTDEPETPSSIVLKVAGKPLEPAPVTPTSVDGVTPYGILSGTTRALYGEDIIMAPGIMTGNTDTKFYWDLTKHIFRYVPGWDDEQAFMDGVHTVNEKLSVLAHTRNVKWFSMFIRNMDEADLA</sequence>
<dbReference type="AlphaFoldDB" id="A0AA38RSR6"/>
<dbReference type="Pfam" id="PF07687">
    <property type="entry name" value="M20_dimer"/>
    <property type="match status" value="1"/>
</dbReference>
<dbReference type="SUPFAM" id="SSF53187">
    <property type="entry name" value="Zn-dependent exopeptidases"/>
    <property type="match status" value="1"/>
</dbReference>
<comment type="caution">
    <text evidence="10">The sequence shown here is derived from an EMBL/GenBank/DDBJ whole genome shotgun (WGS) entry which is preliminary data.</text>
</comment>
<dbReference type="InterPro" id="IPR047177">
    <property type="entry name" value="Pept_M20A"/>
</dbReference>
<dbReference type="Proteomes" id="UP001174694">
    <property type="component" value="Unassembled WGS sequence"/>
</dbReference>
<dbReference type="GO" id="GO:0004181">
    <property type="term" value="F:metallocarboxypeptidase activity"/>
    <property type="evidence" value="ECO:0007669"/>
    <property type="project" value="InterPro"/>
</dbReference>
<feature type="domain" description="Peptidase M20 dimerisation" evidence="9">
    <location>
        <begin position="295"/>
        <end position="453"/>
    </location>
</feature>
<dbReference type="Pfam" id="PF01546">
    <property type="entry name" value="Peptidase_M20"/>
    <property type="match status" value="1"/>
</dbReference>
<reference evidence="10" key="1">
    <citation type="submission" date="2022-07" db="EMBL/GenBank/DDBJ databases">
        <title>Fungi with potential for degradation of polypropylene.</title>
        <authorList>
            <person name="Gostincar C."/>
        </authorList>
    </citation>
    <scope>NUCLEOTIDE SEQUENCE</scope>
    <source>
        <strain evidence="10">EXF-13308</strain>
    </source>
</reference>
<dbReference type="InterPro" id="IPR017141">
    <property type="entry name" value="Pept_M20_carboxypep"/>
</dbReference>
<keyword evidence="5 7" id="KW-0862">Zinc</keyword>
<dbReference type="CDD" id="cd05674">
    <property type="entry name" value="M20_yscS"/>
    <property type="match status" value="1"/>
</dbReference>
<protein>
    <submittedName>
        <fullName evidence="10">Peptidase family M20/M25/M40</fullName>
    </submittedName>
</protein>
<evidence type="ECO:0000256" key="5">
    <source>
        <dbReference type="ARBA" id="ARBA00022833"/>
    </source>
</evidence>
<name>A0AA38RSR6_9PEZI</name>
<accession>A0AA38RSR6</accession>
<dbReference type="GO" id="GO:0046872">
    <property type="term" value="F:metal ion binding"/>
    <property type="evidence" value="ECO:0007669"/>
    <property type="project" value="UniProtKB-KW"/>
</dbReference>
<keyword evidence="4" id="KW-0378">Hydrolase</keyword>
<evidence type="ECO:0000256" key="1">
    <source>
        <dbReference type="ARBA" id="ARBA00006247"/>
    </source>
</evidence>
<feature type="binding site" evidence="7">
    <location>
        <position position="179"/>
    </location>
    <ligand>
        <name>Zn(2+)</name>
        <dbReference type="ChEBI" id="CHEBI:29105"/>
        <label>2</label>
    </ligand>
</feature>
<feature type="binding site" evidence="7">
    <location>
        <position position="214"/>
    </location>
    <ligand>
        <name>Zn(2+)</name>
        <dbReference type="ChEBI" id="CHEBI:29105"/>
        <label>1</label>
    </ligand>
</feature>
<dbReference type="PANTHER" id="PTHR45962">
    <property type="entry name" value="N-FATTY-ACYL-AMINO ACID SYNTHASE/HYDROLASE PM20D1"/>
    <property type="match status" value="1"/>
</dbReference>
<comment type="similarity">
    <text evidence="1">Belongs to the peptidase M20A family.</text>
</comment>
<dbReference type="FunFam" id="3.40.630.10:FF:000027">
    <property type="entry name" value="N-fatty-acyl-amino acid synthase/hydrolase PM20D1"/>
    <property type="match status" value="1"/>
</dbReference>
<evidence type="ECO:0000256" key="2">
    <source>
        <dbReference type="ARBA" id="ARBA00022670"/>
    </source>
</evidence>
<gene>
    <name evidence="10" type="ORF">NKR23_g8728</name>
</gene>
<dbReference type="EMBL" id="JANBVO010000031">
    <property type="protein sequence ID" value="KAJ9138232.1"/>
    <property type="molecule type" value="Genomic_DNA"/>
</dbReference>
<feature type="region of interest" description="Disordered" evidence="8">
    <location>
        <begin position="1"/>
        <end position="26"/>
    </location>
</feature>
<dbReference type="InterPro" id="IPR036264">
    <property type="entry name" value="Bact_exopeptidase_dim_dom"/>
</dbReference>
<dbReference type="InterPro" id="IPR002933">
    <property type="entry name" value="Peptidase_M20"/>
</dbReference>
<dbReference type="InterPro" id="IPR011650">
    <property type="entry name" value="Peptidase_M20_dimer"/>
</dbReference>
<keyword evidence="2" id="KW-0645">Protease</keyword>
<feature type="binding site" evidence="7">
    <location>
        <position position="277"/>
    </location>
    <ligand>
        <name>Zn(2+)</name>
        <dbReference type="ChEBI" id="CHEBI:29105"/>
        <label>2</label>
    </ligand>
</feature>
<dbReference type="PANTHER" id="PTHR45962:SF1">
    <property type="entry name" value="N-FATTY-ACYL-AMINO ACID SYNTHASE_HYDROLASE PM20D1"/>
    <property type="match status" value="1"/>
</dbReference>
<feature type="active site" description="Proton acceptor" evidence="6">
    <location>
        <position position="248"/>
    </location>
</feature>
<evidence type="ECO:0000256" key="3">
    <source>
        <dbReference type="ARBA" id="ARBA00022723"/>
    </source>
</evidence>
<keyword evidence="3 7" id="KW-0479">Metal-binding</keyword>
<dbReference type="SUPFAM" id="SSF55031">
    <property type="entry name" value="Bacterial exopeptidase dimerisation domain"/>
    <property type="match status" value="1"/>
</dbReference>
<dbReference type="Gene3D" id="3.30.70.360">
    <property type="match status" value="1"/>
</dbReference>
<evidence type="ECO:0000256" key="7">
    <source>
        <dbReference type="PIRSR" id="PIRSR037217-2"/>
    </source>
</evidence>
<feature type="active site" evidence="6">
    <location>
        <position position="181"/>
    </location>
</feature>
<evidence type="ECO:0000259" key="9">
    <source>
        <dbReference type="Pfam" id="PF07687"/>
    </source>
</evidence>
<evidence type="ECO:0000256" key="8">
    <source>
        <dbReference type="SAM" id="MobiDB-lite"/>
    </source>
</evidence>
<dbReference type="GO" id="GO:0051603">
    <property type="term" value="P:proteolysis involved in protein catabolic process"/>
    <property type="evidence" value="ECO:0007669"/>
    <property type="project" value="TreeGrafter"/>
</dbReference>
<feature type="binding site" evidence="7">
    <location>
        <position position="551"/>
    </location>
    <ligand>
        <name>Zn(2+)</name>
        <dbReference type="ChEBI" id="CHEBI:29105"/>
        <label>1</label>
    </ligand>
</feature>
<evidence type="ECO:0000313" key="11">
    <source>
        <dbReference type="Proteomes" id="UP001174694"/>
    </source>
</evidence>
<dbReference type="Gene3D" id="3.40.630.10">
    <property type="entry name" value="Zn peptidases"/>
    <property type="match status" value="1"/>
</dbReference>
<evidence type="ECO:0000256" key="4">
    <source>
        <dbReference type="ARBA" id="ARBA00022801"/>
    </source>
</evidence>
<feature type="binding site" evidence="7">
    <location>
        <position position="249"/>
    </location>
    <ligand>
        <name>Zn(2+)</name>
        <dbReference type="ChEBI" id="CHEBI:29105"/>
        <label>1</label>
    </ligand>
</feature>
<feature type="binding site" evidence="7">
    <location>
        <position position="214"/>
    </location>
    <ligand>
        <name>Zn(2+)</name>
        <dbReference type="ChEBI" id="CHEBI:29105"/>
        <label>2</label>
    </ligand>
</feature>
<dbReference type="PIRSF" id="PIRSF037217">
    <property type="entry name" value="Carboxypeptidase_S"/>
    <property type="match status" value="1"/>
</dbReference>
<evidence type="ECO:0000256" key="6">
    <source>
        <dbReference type="PIRSR" id="PIRSR037217-1"/>
    </source>
</evidence>
<organism evidence="10 11">
    <name type="scientific">Pleurostoma richardsiae</name>
    <dbReference type="NCBI Taxonomy" id="41990"/>
    <lineage>
        <taxon>Eukaryota</taxon>
        <taxon>Fungi</taxon>
        <taxon>Dikarya</taxon>
        <taxon>Ascomycota</taxon>
        <taxon>Pezizomycotina</taxon>
        <taxon>Sordariomycetes</taxon>
        <taxon>Sordariomycetidae</taxon>
        <taxon>Calosphaeriales</taxon>
        <taxon>Pleurostomataceae</taxon>
        <taxon>Pleurostoma</taxon>
    </lineage>
</organism>
<dbReference type="GO" id="GO:0000328">
    <property type="term" value="C:fungal-type vacuole lumen"/>
    <property type="evidence" value="ECO:0007669"/>
    <property type="project" value="TreeGrafter"/>
</dbReference>
<keyword evidence="11" id="KW-1185">Reference proteome</keyword>